<organism evidence="8 9">
    <name type="scientific">Psychrilyobacter piezotolerans</name>
    <dbReference type="NCBI Taxonomy" id="2293438"/>
    <lineage>
        <taxon>Bacteria</taxon>
        <taxon>Fusobacteriati</taxon>
        <taxon>Fusobacteriota</taxon>
        <taxon>Fusobacteriia</taxon>
        <taxon>Fusobacteriales</taxon>
        <taxon>Fusobacteriaceae</taxon>
        <taxon>Psychrilyobacter</taxon>
    </lineage>
</organism>
<keyword evidence="3" id="KW-0210">Decarboxylase</keyword>
<gene>
    <name evidence="8" type="ORF">DYH56_09670</name>
</gene>
<evidence type="ECO:0000313" key="8">
    <source>
        <dbReference type="EMBL" id="REI40741.1"/>
    </source>
</evidence>
<dbReference type="InterPro" id="IPR000310">
    <property type="entry name" value="Orn/Lys/Arg_deCO2ase_major_dom"/>
</dbReference>
<dbReference type="RefSeq" id="WP_114642662.1">
    <property type="nucleotide sequence ID" value="NZ_JAACIO010000018.1"/>
</dbReference>
<sequence length="480" mass="53700">MQNKTPLFDALKNYHKTDIVSFDVPGHKKRFQNEFSDYVGHKIIELDTNSMKELDILNNPTGVIREAHQLMADAYSADEAFFLVNGTTSGIQTMVMSACNPGDKIILPRNVHKSAINALILSGATPVYIDPEVDETLGISLGISVEKIKEALIKDPDIKAVFIINPTYYGAVSDLEEIIKICHEKNMVVLVDEAHGAHFPFHEKFPKNAMALGADMSAVSIHKTGGSLTQSSVLFLNHRRIKQERVKNMLNLTQTTSASYLLMTSLDVARKTLVTQGDEIFNDLLEMISKFREELNSIPGIRCFKSILSDKLYDFDDTKIGINLHGLGLTGFEGYDILREKYNIQMELADTHNILGIASIGDTWEDYQKLIDALKEMAENYEGNNQLIDFNELESLELVVSPRDAFYSETESIPLSEAIGKVSGESIMVYPPGIPLLIQGERITKDLIDHIYFLKEQKAVITGMNDKTLNNISILKGEHR</sequence>
<evidence type="ECO:0000256" key="2">
    <source>
        <dbReference type="ARBA" id="ARBA00010671"/>
    </source>
</evidence>
<dbReference type="EMBL" id="QUAJ01000016">
    <property type="protein sequence ID" value="REI40741.1"/>
    <property type="molecule type" value="Genomic_DNA"/>
</dbReference>
<dbReference type="Gene3D" id="3.40.640.10">
    <property type="entry name" value="Type I PLP-dependent aspartate aminotransferase-like (Major domain)"/>
    <property type="match status" value="1"/>
</dbReference>
<comment type="cofactor">
    <cofactor evidence="1">
        <name>pyridoxal 5'-phosphate</name>
        <dbReference type="ChEBI" id="CHEBI:597326"/>
    </cofactor>
</comment>
<evidence type="ECO:0000256" key="4">
    <source>
        <dbReference type="ARBA" id="ARBA00022898"/>
    </source>
</evidence>
<dbReference type="GO" id="GO:0008483">
    <property type="term" value="F:transaminase activity"/>
    <property type="evidence" value="ECO:0007669"/>
    <property type="project" value="UniProtKB-KW"/>
</dbReference>
<evidence type="ECO:0000256" key="3">
    <source>
        <dbReference type="ARBA" id="ARBA00022793"/>
    </source>
</evidence>
<feature type="domain" description="Orn/Lys/Arg decarboxylases family 1 pyridoxal-P attachment site" evidence="6">
    <location>
        <begin position="5"/>
        <end position="307"/>
    </location>
</feature>
<dbReference type="Gene3D" id="3.90.100.10">
    <property type="entry name" value="Orn/Lys/Arg decarboxylase, C-terminal domain"/>
    <property type="match status" value="1"/>
</dbReference>
<dbReference type="Pfam" id="PF03711">
    <property type="entry name" value="OKR_DC_1_C"/>
    <property type="match status" value="1"/>
</dbReference>
<reference evidence="8 9" key="1">
    <citation type="submission" date="2018-08" db="EMBL/GenBank/DDBJ databases">
        <title>Draft genome sequence of Psychrilyobacter sp. strain SD5 isolated from Black Sea water.</title>
        <authorList>
            <person name="Yadav S."/>
            <person name="Villanueva L."/>
            <person name="Damste J.S.S."/>
        </authorList>
    </citation>
    <scope>NUCLEOTIDE SEQUENCE [LARGE SCALE GENOMIC DNA]</scope>
    <source>
        <strain evidence="8 9">SD5</strain>
    </source>
</reference>
<keyword evidence="4" id="KW-0663">Pyridoxal phosphate</keyword>
<protein>
    <submittedName>
        <fullName evidence="8">Aminotransferase class I/II-fold pyridoxal phosphate-dependent enzyme</fullName>
    </submittedName>
</protein>
<dbReference type="PANTHER" id="PTHR43277:SF4">
    <property type="entry name" value="ARGININE DECARBOXYLASE"/>
    <property type="match status" value="1"/>
</dbReference>
<dbReference type="Proteomes" id="UP000263486">
    <property type="component" value="Unassembled WGS sequence"/>
</dbReference>
<keyword evidence="8" id="KW-0808">Transferase</keyword>
<feature type="domain" description="Orn/Lys/Arg decarboxylase C-terminal" evidence="7">
    <location>
        <begin position="395"/>
        <end position="463"/>
    </location>
</feature>
<dbReference type="SUPFAM" id="SSF53383">
    <property type="entry name" value="PLP-dependent transferases"/>
    <property type="match status" value="1"/>
</dbReference>
<dbReference type="InterPro" id="IPR052357">
    <property type="entry name" value="Orn_Lys_Arg_decarboxylase-I"/>
</dbReference>
<dbReference type="InterPro" id="IPR015421">
    <property type="entry name" value="PyrdxlP-dep_Trfase_major"/>
</dbReference>
<keyword evidence="8" id="KW-0032">Aminotransferase</keyword>
<dbReference type="InterPro" id="IPR015424">
    <property type="entry name" value="PyrdxlP-dep_Trfase"/>
</dbReference>
<name>A0ABX9KGI2_9FUSO</name>
<evidence type="ECO:0000256" key="5">
    <source>
        <dbReference type="ARBA" id="ARBA00023239"/>
    </source>
</evidence>
<evidence type="ECO:0000259" key="7">
    <source>
        <dbReference type="Pfam" id="PF03711"/>
    </source>
</evidence>
<evidence type="ECO:0000256" key="1">
    <source>
        <dbReference type="ARBA" id="ARBA00001933"/>
    </source>
</evidence>
<proteinExistence type="inferred from homology"/>
<evidence type="ECO:0000313" key="9">
    <source>
        <dbReference type="Proteomes" id="UP000263486"/>
    </source>
</evidence>
<keyword evidence="9" id="KW-1185">Reference proteome</keyword>
<keyword evidence="5" id="KW-0456">Lyase</keyword>
<comment type="caution">
    <text evidence="8">The sequence shown here is derived from an EMBL/GenBank/DDBJ whole genome shotgun (WGS) entry which is preliminary data.</text>
</comment>
<evidence type="ECO:0000259" key="6">
    <source>
        <dbReference type="Pfam" id="PF01276"/>
    </source>
</evidence>
<dbReference type="Pfam" id="PF01276">
    <property type="entry name" value="OKR_DC_1"/>
    <property type="match status" value="1"/>
</dbReference>
<dbReference type="InterPro" id="IPR008286">
    <property type="entry name" value="Prn/Lys/Arg_de-COase_C"/>
</dbReference>
<accession>A0ABX9KGI2</accession>
<dbReference type="PANTHER" id="PTHR43277">
    <property type="entry name" value="ARGININE DECARBOXYLASE"/>
    <property type="match status" value="1"/>
</dbReference>
<dbReference type="CDD" id="cd00615">
    <property type="entry name" value="Orn_deC_like"/>
    <property type="match status" value="1"/>
</dbReference>
<comment type="similarity">
    <text evidence="2">Belongs to the Orn/Lys/Arg decarboxylase class-I family.</text>
</comment>